<organism evidence="2 3">
    <name type="scientific">Stachybotrys elegans</name>
    <dbReference type="NCBI Taxonomy" id="80388"/>
    <lineage>
        <taxon>Eukaryota</taxon>
        <taxon>Fungi</taxon>
        <taxon>Dikarya</taxon>
        <taxon>Ascomycota</taxon>
        <taxon>Pezizomycotina</taxon>
        <taxon>Sordariomycetes</taxon>
        <taxon>Hypocreomycetidae</taxon>
        <taxon>Hypocreales</taxon>
        <taxon>Stachybotryaceae</taxon>
        <taxon>Stachybotrys</taxon>
    </lineage>
</organism>
<feature type="region of interest" description="Disordered" evidence="1">
    <location>
        <begin position="1"/>
        <end position="94"/>
    </location>
</feature>
<feature type="compositionally biased region" description="Gly residues" evidence="1">
    <location>
        <begin position="163"/>
        <end position="180"/>
    </location>
</feature>
<feature type="compositionally biased region" description="Basic and acidic residues" evidence="1">
    <location>
        <begin position="47"/>
        <end position="71"/>
    </location>
</feature>
<dbReference type="EMBL" id="JAGPNK010000005">
    <property type="protein sequence ID" value="KAH7321121.1"/>
    <property type="molecule type" value="Genomic_DNA"/>
</dbReference>
<protein>
    <submittedName>
        <fullName evidence="2">Uncharacterized protein</fullName>
    </submittedName>
</protein>
<dbReference type="Proteomes" id="UP000813444">
    <property type="component" value="Unassembled WGS sequence"/>
</dbReference>
<evidence type="ECO:0000256" key="1">
    <source>
        <dbReference type="SAM" id="MobiDB-lite"/>
    </source>
</evidence>
<comment type="caution">
    <text evidence="2">The sequence shown here is derived from an EMBL/GenBank/DDBJ whole genome shotgun (WGS) entry which is preliminary data.</text>
</comment>
<reference evidence="2" key="1">
    <citation type="journal article" date="2021" name="Nat. Commun.">
        <title>Genetic determinants of endophytism in the Arabidopsis root mycobiome.</title>
        <authorList>
            <person name="Mesny F."/>
            <person name="Miyauchi S."/>
            <person name="Thiergart T."/>
            <person name="Pickel B."/>
            <person name="Atanasova L."/>
            <person name="Karlsson M."/>
            <person name="Huettel B."/>
            <person name="Barry K.W."/>
            <person name="Haridas S."/>
            <person name="Chen C."/>
            <person name="Bauer D."/>
            <person name="Andreopoulos W."/>
            <person name="Pangilinan J."/>
            <person name="LaButti K."/>
            <person name="Riley R."/>
            <person name="Lipzen A."/>
            <person name="Clum A."/>
            <person name="Drula E."/>
            <person name="Henrissat B."/>
            <person name="Kohler A."/>
            <person name="Grigoriev I.V."/>
            <person name="Martin F.M."/>
            <person name="Hacquard S."/>
        </authorList>
    </citation>
    <scope>NUCLEOTIDE SEQUENCE</scope>
    <source>
        <strain evidence="2">MPI-CAGE-CH-0235</strain>
    </source>
</reference>
<proteinExistence type="predicted"/>
<accession>A0A8K0SZN7</accession>
<gene>
    <name evidence="2" type="ORF">B0I35DRAFT_428615</name>
</gene>
<evidence type="ECO:0000313" key="2">
    <source>
        <dbReference type="EMBL" id="KAH7321121.1"/>
    </source>
</evidence>
<evidence type="ECO:0000313" key="3">
    <source>
        <dbReference type="Proteomes" id="UP000813444"/>
    </source>
</evidence>
<sequence length="186" mass="20126">MEPSTALQPIMPLDSASLPGSPDSLDNWMPTSEFLSHPENLRGTVFDPDRKPHPRESFTPRRRERQSRGKEPYASSTDDDEDDNDHARLRLGQGLSVVSYVDQEQRGWAMAMLDDPEQLLMYAQSTDDSVPGQRLRAMKALCGIDVPHKEPVIHKEAPKSNNPGGGSGSGSGSGGGGNGDGEASSR</sequence>
<dbReference type="OrthoDB" id="5372011at2759"/>
<keyword evidence="3" id="KW-1185">Reference proteome</keyword>
<feature type="region of interest" description="Disordered" evidence="1">
    <location>
        <begin position="149"/>
        <end position="186"/>
    </location>
</feature>
<feature type="compositionally biased region" description="Basic and acidic residues" evidence="1">
    <location>
        <begin position="149"/>
        <end position="158"/>
    </location>
</feature>
<dbReference type="AlphaFoldDB" id="A0A8K0SZN7"/>
<name>A0A8K0SZN7_9HYPO</name>